<reference evidence="2 3" key="1">
    <citation type="submission" date="2020-12" db="EMBL/GenBank/DDBJ databases">
        <title>Bacterial novel species Adhaeribacter sp. BT258 isolated from soil.</title>
        <authorList>
            <person name="Jung H.-Y."/>
        </authorList>
    </citation>
    <scope>NUCLEOTIDE SEQUENCE [LARGE SCALE GENOMIC DNA]</scope>
    <source>
        <strain evidence="2 3">BT258</strain>
    </source>
</reference>
<proteinExistence type="predicted"/>
<comment type="caution">
    <text evidence="2">The sequence shown here is derived from an EMBL/GenBank/DDBJ whole genome shotgun (WGS) entry which is preliminary data.</text>
</comment>
<evidence type="ECO:0000313" key="2">
    <source>
        <dbReference type="EMBL" id="MBK0403009.1"/>
    </source>
</evidence>
<dbReference type="InterPro" id="IPR038704">
    <property type="entry name" value="YEAST_sf"/>
</dbReference>
<gene>
    <name evidence="2" type="ORF">I5M27_08420</name>
</gene>
<protein>
    <recommendedName>
        <fullName evidence="1">Prokaryotic YEATS domain-containing protein</fullName>
    </recommendedName>
</protein>
<sequence>MQFIKKYEEFSKKQNAFIIRVERDFTVKPKTFPGGKYLNYYIRIFIDIDSSVFSQISGSTSNIQNIINLGDIKKVIYHLHKSYHEPIRVAQNADNKFEIKVWSYGFYPIKATLFLKYGHSIELHGEVKFPVDTK</sequence>
<evidence type="ECO:0000313" key="3">
    <source>
        <dbReference type="Proteomes" id="UP000644147"/>
    </source>
</evidence>
<keyword evidence="3" id="KW-1185">Reference proteome</keyword>
<dbReference type="Proteomes" id="UP000644147">
    <property type="component" value="Unassembled WGS sequence"/>
</dbReference>
<dbReference type="RefSeq" id="WP_200505753.1">
    <property type="nucleotide sequence ID" value="NZ_JAEHFX010000003.1"/>
</dbReference>
<dbReference type="EMBL" id="JAEHFX010000003">
    <property type="protein sequence ID" value="MBK0403009.1"/>
    <property type="molecule type" value="Genomic_DNA"/>
</dbReference>
<dbReference type="Pfam" id="PF20305">
    <property type="entry name" value="pYEATS"/>
    <property type="match status" value="1"/>
</dbReference>
<organism evidence="2 3">
    <name type="scientific">Adhaeribacter terrigena</name>
    <dbReference type="NCBI Taxonomy" id="2793070"/>
    <lineage>
        <taxon>Bacteria</taxon>
        <taxon>Pseudomonadati</taxon>
        <taxon>Bacteroidota</taxon>
        <taxon>Cytophagia</taxon>
        <taxon>Cytophagales</taxon>
        <taxon>Hymenobacteraceae</taxon>
        <taxon>Adhaeribacter</taxon>
    </lineage>
</organism>
<accession>A0ABS1C0S2</accession>
<evidence type="ECO:0000259" key="1">
    <source>
        <dbReference type="Pfam" id="PF20305"/>
    </source>
</evidence>
<feature type="domain" description="Prokaryotic YEATS" evidence="1">
    <location>
        <begin position="71"/>
        <end position="124"/>
    </location>
</feature>
<dbReference type="InterPro" id="IPR046888">
    <property type="entry name" value="pYEATS"/>
</dbReference>
<name>A0ABS1C0S2_9BACT</name>
<dbReference type="Gene3D" id="2.60.40.1970">
    <property type="entry name" value="YEATS domain"/>
    <property type="match status" value="1"/>
</dbReference>